<reference evidence="6 7" key="1">
    <citation type="submission" date="2019-06" db="EMBL/GenBank/DDBJ databases">
        <title>Complete genome sequence of Ensifer mexicanus ITTG R7 isolated from nodules of Acacia angustissima (Mill.) Kuntze.</title>
        <authorList>
            <person name="Rincon-Rosales R."/>
            <person name="Rogel M.A."/>
            <person name="Guerrero G."/>
            <person name="Rincon-Molina C.I."/>
            <person name="Lopez-Lopez A."/>
            <person name="Martinez-Romero E."/>
        </authorList>
    </citation>
    <scope>NUCLEOTIDE SEQUENCE [LARGE SCALE GENOMIC DNA]</scope>
    <source>
        <strain evidence="6 7">ITTG R7</strain>
        <plasmid evidence="7">pemeittgr7a</plasmid>
    </source>
</reference>
<evidence type="ECO:0000256" key="3">
    <source>
        <dbReference type="ARBA" id="ARBA00022553"/>
    </source>
</evidence>
<dbReference type="SMART" id="SM00388">
    <property type="entry name" value="HisKA"/>
    <property type="match status" value="1"/>
</dbReference>
<dbReference type="CDD" id="cd00082">
    <property type="entry name" value="HisKA"/>
    <property type="match status" value="1"/>
</dbReference>
<proteinExistence type="predicted"/>
<evidence type="ECO:0000313" key="6">
    <source>
        <dbReference type="EMBL" id="QLL64143.1"/>
    </source>
</evidence>
<dbReference type="CDD" id="cd00130">
    <property type="entry name" value="PAS"/>
    <property type="match status" value="2"/>
</dbReference>
<dbReference type="InterPro" id="IPR004358">
    <property type="entry name" value="Sig_transdc_His_kin-like_C"/>
</dbReference>
<dbReference type="EC" id="2.7.13.3" evidence="2"/>
<dbReference type="Pfam" id="PF08447">
    <property type="entry name" value="PAS_3"/>
    <property type="match status" value="3"/>
</dbReference>
<keyword evidence="7" id="KW-1185">Reference proteome</keyword>
<protein>
    <recommendedName>
        <fullName evidence="2">histidine kinase</fullName>
        <ecNumber evidence="2">2.7.13.3</ecNumber>
    </recommendedName>
</protein>
<keyword evidence="6" id="KW-0614">Plasmid</keyword>
<evidence type="ECO:0000256" key="4">
    <source>
        <dbReference type="ARBA" id="ARBA00022679"/>
    </source>
</evidence>
<dbReference type="SMART" id="SM00387">
    <property type="entry name" value="HATPase_c"/>
    <property type="match status" value="1"/>
</dbReference>
<dbReference type="AlphaFoldDB" id="A0A859QEB5"/>
<dbReference type="InterPro" id="IPR003594">
    <property type="entry name" value="HATPase_dom"/>
</dbReference>
<keyword evidence="3" id="KW-0597">Phosphoprotein</keyword>
<evidence type="ECO:0000313" key="7">
    <source>
        <dbReference type="Proteomes" id="UP000510721"/>
    </source>
</evidence>
<keyword evidence="4" id="KW-0808">Transferase</keyword>
<dbReference type="EMBL" id="CP041239">
    <property type="protein sequence ID" value="QLL64143.1"/>
    <property type="molecule type" value="Genomic_DNA"/>
</dbReference>
<dbReference type="NCBIfam" id="TIGR00229">
    <property type="entry name" value="sensory_box"/>
    <property type="match status" value="2"/>
</dbReference>
<dbReference type="InterPro" id="IPR036097">
    <property type="entry name" value="HisK_dim/P_sf"/>
</dbReference>
<evidence type="ECO:0000256" key="5">
    <source>
        <dbReference type="ARBA" id="ARBA00022777"/>
    </source>
</evidence>
<dbReference type="InterPro" id="IPR000014">
    <property type="entry name" value="PAS"/>
</dbReference>
<dbReference type="InterPro" id="IPR035965">
    <property type="entry name" value="PAS-like_dom_sf"/>
</dbReference>
<gene>
    <name evidence="6" type="ORF">FKV68_22140</name>
</gene>
<dbReference type="PROSITE" id="PS50113">
    <property type="entry name" value="PAC"/>
    <property type="match status" value="2"/>
</dbReference>
<dbReference type="InterPro" id="IPR003661">
    <property type="entry name" value="HisK_dim/P_dom"/>
</dbReference>
<dbReference type="PRINTS" id="PR00344">
    <property type="entry name" value="BCTRLSENSOR"/>
</dbReference>
<dbReference type="Gene3D" id="1.10.287.130">
    <property type="match status" value="1"/>
</dbReference>
<evidence type="ECO:0000256" key="2">
    <source>
        <dbReference type="ARBA" id="ARBA00012438"/>
    </source>
</evidence>
<dbReference type="Proteomes" id="UP000510721">
    <property type="component" value="Plasmid pEmeITTGR7a"/>
</dbReference>
<dbReference type="PROSITE" id="PS50109">
    <property type="entry name" value="HIS_KIN"/>
    <property type="match status" value="1"/>
</dbReference>
<dbReference type="PANTHER" id="PTHR43304:SF1">
    <property type="entry name" value="PAC DOMAIN-CONTAINING PROTEIN"/>
    <property type="match status" value="1"/>
</dbReference>
<keyword evidence="5" id="KW-0418">Kinase</keyword>
<dbReference type="SUPFAM" id="SSF55785">
    <property type="entry name" value="PYP-like sensor domain (PAS domain)"/>
    <property type="match status" value="3"/>
</dbReference>
<dbReference type="SUPFAM" id="SSF55874">
    <property type="entry name" value="ATPase domain of HSP90 chaperone/DNA topoisomerase II/histidine kinase"/>
    <property type="match status" value="1"/>
</dbReference>
<dbReference type="RefSeq" id="WP_180941691.1">
    <property type="nucleotide sequence ID" value="NZ_CP041239.1"/>
</dbReference>
<dbReference type="InterPro" id="IPR005467">
    <property type="entry name" value="His_kinase_dom"/>
</dbReference>
<dbReference type="SMART" id="SM00091">
    <property type="entry name" value="PAS"/>
    <property type="match status" value="3"/>
</dbReference>
<dbReference type="PANTHER" id="PTHR43304">
    <property type="entry name" value="PHYTOCHROME-LIKE PROTEIN CPH1"/>
    <property type="match status" value="1"/>
</dbReference>
<dbReference type="InterPro" id="IPR013655">
    <property type="entry name" value="PAS_fold_3"/>
</dbReference>
<accession>A0A859QEB5</accession>
<comment type="catalytic activity">
    <reaction evidence="1">
        <text>ATP + protein L-histidine = ADP + protein N-phospho-L-histidine.</text>
        <dbReference type="EC" id="2.7.13.3"/>
    </reaction>
</comment>
<dbReference type="Gene3D" id="3.30.450.20">
    <property type="entry name" value="PAS domain"/>
    <property type="match status" value="3"/>
</dbReference>
<sequence length="633" mass="70540">MTTEGTALTGNSSPAPSSLVDDGLPALVWRVDPALGGHSFNRAWEMLTGRGESDLRGEGWLEVVHPQDRGALAFLCNPLPDCAPSTFDIRIQDQDGRHRWFLVNCGALVGLLRRVLVALPIDERKSAESARERELADVRAMLDNAPTMMWRTTASGDMDYANERYLKAWGQTPDLIKGWGWKNSVHPEDRDGMVNYWAAHRFGDSDGMYEFRAGTNESGYRWYVSVCTARRDEDGKVIQWYGATFDIEGRKQAEERLRRNEAFLRQGQMISKTGSVGLNLVTNEHYWSEETYRILELDQSVTPSFETFLKRVHPDDLDHVRTAFEHITTSESGIDLEHRLAMSDGRIKHLRLRVNPAQPGNDRMDAIGVIVDVTAAKIAEEEMQRAQEDLTRVARIATAAELTASVAHEINQPLSGILTNSEACLRWINRPEPDLVEAREAIERTVVGARRVSEVVRQLRAIFARKDPEPVQFDLSDLIRSTLPLMRSHVNQQRGSVSLDLAPDLPFVFADPIQIQQVIINLVMNGLQSPGKEGGERRLVIETSHDADDIALSVSDDGLGIDENDLPHIFEPFFTTKTEGMGIGLSICRSIVESRGGRIFARSNTSGGATVGFTLPIERSKRPGTTPKGIAKP</sequence>
<evidence type="ECO:0000256" key="1">
    <source>
        <dbReference type="ARBA" id="ARBA00000085"/>
    </source>
</evidence>
<dbReference type="Pfam" id="PF00512">
    <property type="entry name" value="HisKA"/>
    <property type="match status" value="1"/>
</dbReference>
<organism evidence="6 7">
    <name type="scientific">Sinorhizobium mexicanum</name>
    <dbReference type="NCBI Taxonomy" id="375549"/>
    <lineage>
        <taxon>Bacteria</taxon>
        <taxon>Pseudomonadati</taxon>
        <taxon>Pseudomonadota</taxon>
        <taxon>Alphaproteobacteria</taxon>
        <taxon>Hyphomicrobiales</taxon>
        <taxon>Rhizobiaceae</taxon>
        <taxon>Sinorhizobium/Ensifer group</taxon>
        <taxon>Sinorhizobium</taxon>
    </lineage>
</organism>
<dbReference type="InterPro" id="IPR052162">
    <property type="entry name" value="Sensor_kinase/Photoreceptor"/>
</dbReference>
<dbReference type="SUPFAM" id="SSF47384">
    <property type="entry name" value="Homodimeric domain of signal transducing histidine kinase"/>
    <property type="match status" value="1"/>
</dbReference>
<dbReference type="InterPro" id="IPR000700">
    <property type="entry name" value="PAS-assoc_C"/>
</dbReference>
<name>A0A859QEB5_9HYPH</name>
<dbReference type="GO" id="GO:0000155">
    <property type="term" value="F:phosphorelay sensor kinase activity"/>
    <property type="evidence" value="ECO:0007669"/>
    <property type="project" value="InterPro"/>
</dbReference>
<dbReference type="Pfam" id="PF02518">
    <property type="entry name" value="HATPase_c"/>
    <property type="match status" value="1"/>
</dbReference>
<geneLocation type="plasmid" evidence="7">
    <name>pemeittgr7a</name>
</geneLocation>
<dbReference type="InterPro" id="IPR036890">
    <property type="entry name" value="HATPase_C_sf"/>
</dbReference>
<dbReference type="Gene3D" id="3.30.565.10">
    <property type="entry name" value="Histidine kinase-like ATPase, C-terminal domain"/>
    <property type="match status" value="1"/>
</dbReference>
<dbReference type="KEGG" id="emx:FKV68_22140"/>
<dbReference type="PROSITE" id="PS50112">
    <property type="entry name" value="PAS"/>
    <property type="match status" value="1"/>
</dbReference>